<name>A0A5P8E4X3_9BACT</name>
<protein>
    <submittedName>
        <fullName evidence="1">Uncharacterized protein</fullName>
    </submittedName>
</protein>
<organism evidence="1 2">
    <name type="scientific">Pseudoprevotella muciniphila</name>
    <dbReference type="NCBI Taxonomy" id="2133944"/>
    <lineage>
        <taxon>Bacteria</taxon>
        <taxon>Pseudomonadati</taxon>
        <taxon>Bacteroidota</taxon>
        <taxon>Bacteroidia</taxon>
        <taxon>Bacteroidales</taxon>
        <taxon>Prevotellaceae</taxon>
        <taxon>Pseudoprevotella</taxon>
    </lineage>
</organism>
<gene>
    <name evidence="1" type="ORF">C7Y71_002615</name>
</gene>
<evidence type="ECO:0000313" key="2">
    <source>
        <dbReference type="Proteomes" id="UP000249375"/>
    </source>
</evidence>
<dbReference type="Proteomes" id="UP000249375">
    <property type="component" value="Chromosome"/>
</dbReference>
<keyword evidence="2" id="KW-1185">Reference proteome</keyword>
<dbReference type="EMBL" id="CP033459">
    <property type="protein sequence ID" value="QFQ12002.1"/>
    <property type="molecule type" value="Genomic_DNA"/>
</dbReference>
<reference evidence="1 2" key="1">
    <citation type="submission" date="2018-11" db="EMBL/GenBank/DDBJ databases">
        <authorList>
            <person name="Na S.W."/>
            <person name="Baik M."/>
        </authorList>
    </citation>
    <scope>NUCLEOTIDE SEQUENCE [LARGE SCALE GENOMIC DNA]</scope>
    <source>
        <strain evidence="1 2">E39</strain>
    </source>
</reference>
<accession>A0A5P8E4X3</accession>
<evidence type="ECO:0000313" key="1">
    <source>
        <dbReference type="EMBL" id="QFQ12002.1"/>
    </source>
</evidence>
<dbReference type="AlphaFoldDB" id="A0A5P8E4X3"/>
<sequence length="86" mass="10179">MEKFQRTMLKTIMGCSQKFVESGCKDRKSFLNFQNISESFFQKKSPHLIISALYFQNFSFFKVELTKLNEKQSGFANLLLFFRDSK</sequence>
<proteinExistence type="predicted"/>
<dbReference type="KEGG" id="alq:C7Y71_002615"/>